<name>A0ABZ0SDQ3_9GAMM</name>
<accession>A0ABZ0SDQ3</accession>
<reference evidence="1 2" key="1">
    <citation type="journal article" date="2023" name="Microorganisms">
        <title>Thiorhodovibrio frisius and Trv. litoralis spp. nov., Two Novel Members from a Clade of Fastidious Purple Sulfur Bacteria That Exhibit Unique Red-Shifted Light-Harvesting Capabilities.</title>
        <authorList>
            <person name="Methner A."/>
            <person name="Kuzyk S.B."/>
            <person name="Petersen J."/>
            <person name="Bauer S."/>
            <person name="Brinkmann H."/>
            <person name="Sichau K."/>
            <person name="Wanner G."/>
            <person name="Wolf J."/>
            <person name="Neumann-Schaal M."/>
            <person name="Henke P."/>
            <person name="Tank M."/>
            <person name="Sproer C."/>
            <person name="Bunk B."/>
            <person name="Overmann J."/>
        </authorList>
    </citation>
    <scope>NUCLEOTIDE SEQUENCE [LARGE SCALE GENOMIC DNA]</scope>
    <source>
        <strain evidence="1 2">DSM 6702</strain>
    </source>
</reference>
<organism evidence="1 2">
    <name type="scientific">Thiorhodovibrio winogradskyi</name>
    <dbReference type="NCBI Taxonomy" id="77007"/>
    <lineage>
        <taxon>Bacteria</taxon>
        <taxon>Pseudomonadati</taxon>
        <taxon>Pseudomonadota</taxon>
        <taxon>Gammaproteobacteria</taxon>
        <taxon>Chromatiales</taxon>
        <taxon>Chromatiaceae</taxon>
        <taxon>Thiorhodovibrio</taxon>
    </lineage>
</organism>
<gene>
    <name evidence="1" type="ORF">Thiowin_03843</name>
</gene>
<evidence type="ECO:0000313" key="2">
    <source>
        <dbReference type="Proteomes" id="UP001432180"/>
    </source>
</evidence>
<proteinExistence type="predicted"/>
<sequence length="76" mass="8193">MAHKPLELIARGSSTRTEAVPVVREAHPLAQVTQEAAIGSIDQTQLETLMAHGLTPDQAIDLVIGGLPRPQWESDE</sequence>
<protein>
    <submittedName>
        <fullName evidence="1">Uncharacterized protein</fullName>
    </submittedName>
</protein>
<keyword evidence="2" id="KW-1185">Reference proteome</keyword>
<evidence type="ECO:0000313" key="1">
    <source>
        <dbReference type="EMBL" id="WPL18753.1"/>
    </source>
</evidence>
<dbReference type="EMBL" id="CP121472">
    <property type="protein sequence ID" value="WPL18753.1"/>
    <property type="molecule type" value="Genomic_DNA"/>
</dbReference>
<dbReference type="SUPFAM" id="SSF101960">
    <property type="entry name" value="Stabilizer of iron transporter SufD"/>
    <property type="match status" value="1"/>
</dbReference>
<dbReference type="Proteomes" id="UP001432180">
    <property type="component" value="Chromosome"/>
</dbReference>
<dbReference type="RefSeq" id="WP_328984496.1">
    <property type="nucleotide sequence ID" value="NZ_CP121472.1"/>
</dbReference>
<dbReference type="InterPro" id="IPR037284">
    <property type="entry name" value="SUF_FeS_clus_asmbl_SufBD_sf"/>
</dbReference>